<dbReference type="CDD" id="cd10030">
    <property type="entry name" value="UDG-F4_TTUDGA_SPO1dp_like"/>
    <property type="match status" value="1"/>
</dbReference>
<proteinExistence type="inferred from homology"/>
<evidence type="ECO:0000256" key="7">
    <source>
        <dbReference type="ARBA" id="ARBA00023004"/>
    </source>
</evidence>
<dbReference type="GO" id="GO:0097506">
    <property type="term" value="F:deaminated base DNA N-glycosylase activity"/>
    <property type="evidence" value="ECO:0007669"/>
    <property type="project" value="UniProtKB-ARBA"/>
</dbReference>
<dbReference type="GO" id="GO:0006281">
    <property type="term" value="P:DNA repair"/>
    <property type="evidence" value="ECO:0007669"/>
    <property type="project" value="UniProtKB-KW"/>
</dbReference>
<accession>A0A6L3VS59</accession>
<sequence length="234" mass="24853">MNAKTSQDAEPFLPDSPAERSDLGALRRAAAGCRGCGLYENATQTVFGEGSAGGRVVLVGEQPGDQEDRKGHPFVGPAGRVLDQALEEAGIERGDVYVTNAVKHFKFKRQAGGKRRIHETPNAGEMRACRPWLLAELRTLDPDVVVVLGATAGKALLGSSFRVTRLRGRLLALPDLETIGTPAAGREIDETPPGEADAQVVATIHPSAVLRAEDRDALYAGLVDDLKVAAQALR</sequence>
<evidence type="ECO:0000256" key="9">
    <source>
        <dbReference type="ARBA" id="ARBA00023204"/>
    </source>
</evidence>
<evidence type="ECO:0000256" key="6">
    <source>
        <dbReference type="ARBA" id="ARBA00022801"/>
    </source>
</evidence>
<dbReference type="RefSeq" id="WP_151542214.1">
    <property type="nucleotide sequence ID" value="NZ_WBMR01000069.1"/>
</dbReference>
<keyword evidence="4" id="KW-0479">Metal-binding</keyword>
<comment type="similarity">
    <text evidence="1">Belongs to the uracil-DNA glycosylase (UDG) superfamily. Type 4 (UDGa) family.</text>
</comment>
<name>A0A6L3VS59_9ACTN</name>
<evidence type="ECO:0000313" key="12">
    <source>
        <dbReference type="EMBL" id="KAB2378223.1"/>
    </source>
</evidence>
<evidence type="ECO:0000256" key="4">
    <source>
        <dbReference type="ARBA" id="ARBA00022723"/>
    </source>
</evidence>
<dbReference type="GO" id="GO:0051539">
    <property type="term" value="F:4 iron, 4 sulfur cluster binding"/>
    <property type="evidence" value="ECO:0007669"/>
    <property type="project" value="UniProtKB-KW"/>
</dbReference>
<keyword evidence="5" id="KW-0227">DNA damage</keyword>
<dbReference type="NCBIfam" id="TIGR00758">
    <property type="entry name" value="UDG_fam4"/>
    <property type="match status" value="1"/>
</dbReference>
<dbReference type="Pfam" id="PF03167">
    <property type="entry name" value="UDG"/>
    <property type="match status" value="1"/>
</dbReference>
<keyword evidence="9" id="KW-0234">DNA repair</keyword>
<keyword evidence="6" id="KW-0378">Hydrolase</keyword>
<evidence type="ECO:0000256" key="5">
    <source>
        <dbReference type="ARBA" id="ARBA00022763"/>
    </source>
</evidence>
<evidence type="ECO:0000259" key="11">
    <source>
        <dbReference type="SMART" id="SM00986"/>
    </source>
</evidence>
<evidence type="ECO:0000256" key="1">
    <source>
        <dbReference type="ARBA" id="ARBA00006521"/>
    </source>
</evidence>
<evidence type="ECO:0000256" key="10">
    <source>
        <dbReference type="SAM" id="MobiDB-lite"/>
    </source>
</evidence>
<dbReference type="GO" id="GO:0046872">
    <property type="term" value="F:metal ion binding"/>
    <property type="evidence" value="ECO:0007669"/>
    <property type="project" value="UniProtKB-KW"/>
</dbReference>
<dbReference type="SMART" id="SM00986">
    <property type="entry name" value="UDG"/>
    <property type="match status" value="1"/>
</dbReference>
<reference evidence="12 13" key="1">
    <citation type="submission" date="2019-09" db="EMBL/GenBank/DDBJ databases">
        <title>Actinomadura physcomitrii sp. nov., a novel actinomycete isolated from moss [Physcomitrium sphaericum (Ludw) Fuernr].</title>
        <authorList>
            <person name="Liu C."/>
            <person name="Zhuang X."/>
        </authorList>
    </citation>
    <scope>NUCLEOTIDE SEQUENCE [LARGE SCALE GENOMIC DNA]</scope>
    <source>
        <strain evidence="12 13">CYP1-1B</strain>
    </source>
</reference>
<dbReference type="Proteomes" id="UP000483004">
    <property type="component" value="Unassembled WGS sequence"/>
</dbReference>
<dbReference type="PANTHER" id="PTHR33693:SF9">
    <property type="entry name" value="TYPE-4 URACIL-DNA GLYCOSYLASE"/>
    <property type="match status" value="1"/>
</dbReference>
<dbReference type="EMBL" id="WBMR01000069">
    <property type="protein sequence ID" value="KAB2378223.1"/>
    <property type="molecule type" value="Genomic_DNA"/>
</dbReference>
<gene>
    <name evidence="12" type="ORF">F9B16_23185</name>
</gene>
<evidence type="ECO:0000313" key="13">
    <source>
        <dbReference type="Proteomes" id="UP000483004"/>
    </source>
</evidence>
<feature type="domain" description="Uracil-DNA glycosylase-like" evidence="11">
    <location>
        <begin position="47"/>
        <end position="227"/>
    </location>
</feature>
<dbReference type="NCBIfam" id="TIGR03914">
    <property type="entry name" value="UDG_fam_dom"/>
    <property type="match status" value="1"/>
</dbReference>
<keyword evidence="3" id="KW-0004">4Fe-4S</keyword>
<evidence type="ECO:0000256" key="2">
    <source>
        <dbReference type="ARBA" id="ARBA00019403"/>
    </source>
</evidence>
<evidence type="ECO:0000256" key="3">
    <source>
        <dbReference type="ARBA" id="ARBA00022485"/>
    </source>
</evidence>
<dbReference type="SMART" id="SM00987">
    <property type="entry name" value="UreE_C"/>
    <property type="match status" value="1"/>
</dbReference>
<keyword evidence="7" id="KW-0408">Iron</keyword>
<dbReference type="AlphaFoldDB" id="A0A6L3VS59"/>
<dbReference type="InterPro" id="IPR005122">
    <property type="entry name" value="Uracil-DNA_glycosylase-like"/>
</dbReference>
<dbReference type="InterPro" id="IPR005273">
    <property type="entry name" value="Ura-DNA_glyco_family4"/>
</dbReference>
<keyword evidence="8" id="KW-0411">Iron-sulfur</keyword>
<dbReference type="OrthoDB" id="5290748at2"/>
<protein>
    <recommendedName>
        <fullName evidence="2">Type-4 uracil-DNA glycosylase</fullName>
    </recommendedName>
</protein>
<comment type="caution">
    <text evidence="12">The sequence shown here is derived from an EMBL/GenBank/DDBJ whole genome shotgun (WGS) entry which is preliminary data.</text>
</comment>
<dbReference type="SUPFAM" id="SSF52141">
    <property type="entry name" value="Uracil-DNA glycosylase-like"/>
    <property type="match status" value="1"/>
</dbReference>
<organism evidence="12 13">
    <name type="scientific">Actinomadura montaniterrae</name>
    <dbReference type="NCBI Taxonomy" id="1803903"/>
    <lineage>
        <taxon>Bacteria</taxon>
        <taxon>Bacillati</taxon>
        <taxon>Actinomycetota</taxon>
        <taxon>Actinomycetes</taxon>
        <taxon>Streptosporangiales</taxon>
        <taxon>Thermomonosporaceae</taxon>
        <taxon>Actinomadura</taxon>
    </lineage>
</organism>
<dbReference type="Gene3D" id="3.40.470.10">
    <property type="entry name" value="Uracil-DNA glycosylase-like domain"/>
    <property type="match status" value="1"/>
</dbReference>
<dbReference type="PANTHER" id="PTHR33693">
    <property type="entry name" value="TYPE-5 URACIL-DNA GLYCOSYLASE"/>
    <property type="match status" value="1"/>
</dbReference>
<keyword evidence="13" id="KW-1185">Reference proteome</keyword>
<feature type="region of interest" description="Disordered" evidence="10">
    <location>
        <begin position="1"/>
        <end position="20"/>
    </location>
</feature>
<dbReference type="InterPro" id="IPR036895">
    <property type="entry name" value="Uracil-DNA_glycosylase-like_sf"/>
</dbReference>
<dbReference type="InterPro" id="IPR051536">
    <property type="entry name" value="UDG_Type-4/5"/>
</dbReference>
<evidence type="ECO:0000256" key="8">
    <source>
        <dbReference type="ARBA" id="ARBA00023014"/>
    </source>
</evidence>